<evidence type="ECO:0000259" key="9">
    <source>
        <dbReference type="PROSITE" id="PS50255"/>
    </source>
</evidence>
<feature type="region of interest" description="Disordered" evidence="8">
    <location>
        <begin position="292"/>
        <end position="321"/>
    </location>
</feature>
<dbReference type="PANTHER" id="PTHR10578:SF101">
    <property type="entry name" value="L-LACTATE DEHYDROGENASE (CYTOCHROME B2)"/>
    <property type="match status" value="1"/>
</dbReference>
<dbReference type="InterPro" id="IPR013785">
    <property type="entry name" value="Aldolase_TIM"/>
</dbReference>
<dbReference type="PROSITE" id="PS51349">
    <property type="entry name" value="FMN_HYDROXY_ACID_DH_2"/>
    <property type="match status" value="1"/>
</dbReference>
<sequence length="460" mass="50439">MSYTSKLTNPSLEDSTRDVVISFEEVSRHATANDCWVIINGLVYDMTEFLQVHPGGANAILAKAGKDASRLFTSLHPSTALATLPAEYCLGFVDLGTLPEEEEDEFNGGDVKRSEAREAMPHADDMLLVEDFEHWAERVLSNVAWAYYRSASDYEISFHENGNALKRYFFRPRILRGTLRGETSTNILGVPVSLPIMISPAAMAKLGHPLGEVNLTKAAASEGIIQMISTDASCGLEEIFAASRDKQPLFYQVYLDKDREKSAQNIQTADRLGARAIVLTVDVMRQSKRTLDVREKHLANPTARDSNSLKSPSASRSKGISESIAGSHDFNLSWKDVDFIRSNHGGRQADCAPAPIDVLYELRVLRPDLFDKIEVMIDGGFRSGADVVKALALGAKAVGLGRPFLYANGTHGEEGVSRILQILRQEIINTMSNIGASCVGDLEPDMVRPKGPWLGGSRQL</sequence>
<dbReference type="GO" id="GO:0046872">
    <property type="term" value="F:metal ion binding"/>
    <property type="evidence" value="ECO:0007669"/>
    <property type="project" value="UniProtKB-UniRule"/>
</dbReference>
<evidence type="ECO:0000313" key="12">
    <source>
        <dbReference type="Proteomes" id="UP000020467"/>
    </source>
</evidence>
<dbReference type="Gene3D" id="3.20.20.70">
    <property type="entry name" value="Aldolase class I"/>
    <property type="match status" value="2"/>
</dbReference>
<dbReference type="SUPFAM" id="SSF51395">
    <property type="entry name" value="FMN-linked oxidoreductases"/>
    <property type="match status" value="1"/>
</dbReference>
<dbReference type="SMART" id="SM01117">
    <property type="entry name" value="Cyt-b5"/>
    <property type="match status" value="1"/>
</dbReference>
<dbReference type="GO" id="GO:0004460">
    <property type="term" value="F:L-lactate dehydrogenase (cytochrome) activity"/>
    <property type="evidence" value="ECO:0007669"/>
    <property type="project" value="TreeGrafter"/>
</dbReference>
<dbReference type="InterPro" id="IPR037396">
    <property type="entry name" value="FMN_HAD"/>
</dbReference>
<keyword evidence="3 7" id="KW-0349">Heme</keyword>
<dbReference type="InterPro" id="IPR036400">
    <property type="entry name" value="Cyt_B5-like_heme/steroid_sf"/>
</dbReference>
<dbReference type="InterPro" id="IPR018506">
    <property type="entry name" value="Cyt_B5_heme-BS"/>
</dbReference>
<dbReference type="PROSITE" id="PS50255">
    <property type="entry name" value="CYTOCHROME_B5_2"/>
    <property type="match status" value="1"/>
</dbReference>
<evidence type="ECO:0000256" key="6">
    <source>
        <dbReference type="ARBA" id="ARBA00023004"/>
    </source>
</evidence>
<keyword evidence="6 7" id="KW-0408">Iron</keyword>
<dbReference type="InterPro" id="IPR002932">
    <property type="entry name" value="Glu_synthdom"/>
</dbReference>
<dbReference type="GO" id="GO:0020037">
    <property type="term" value="F:heme binding"/>
    <property type="evidence" value="ECO:0007669"/>
    <property type="project" value="UniProtKB-UniRule"/>
</dbReference>
<dbReference type="SUPFAM" id="SSF55856">
    <property type="entry name" value="Cytochrome b5-like heme/steroid binding domain"/>
    <property type="match status" value="1"/>
</dbReference>
<dbReference type="Gene3D" id="3.10.120.10">
    <property type="entry name" value="Cytochrome b5-like heme/steroid binding domain"/>
    <property type="match status" value="1"/>
</dbReference>
<evidence type="ECO:0000256" key="3">
    <source>
        <dbReference type="ARBA" id="ARBA00022617"/>
    </source>
</evidence>
<dbReference type="GO" id="GO:0015930">
    <property type="term" value="F:glutamate synthase activity"/>
    <property type="evidence" value="ECO:0007669"/>
    <property type="project" value="InterPro"/>
</dbReference>
<dbReference type="eggNOG" id="KOG0537">
    <property type="taxonomic scope" value="Eukaryota"/>
</dbReference>
<dbReference type="GO" id="GO:0006537">
    <property type="term" value="P:glutamate biosynthetic process"/>
    <property type="evidence" value="ECO:0007669"/>
    <property type="project" value="InterPro"/>
</dbReference>
<dbReference type="PROSITE" id="PS00191">
    <property type="entry name" value="CYTOCHROME_B5_1"/>
    <property type="match status" value="1"/>
</dbReference>
<dbReference type="InterPro" id="IPR008259">
    <property type="entry name" value="FMN_hydac_DH_AS"/>
</dbReference>
<accession>A0A010SF88</accession>
<dbReference type="eggNOG" id="KOG0538">
    <property type="taxonomic scope" value="Eukaryota"/>
</dbReference>
<comment type="similarity">
    <text evidence="2">Belongs to the glutamate synthase family.</text>
</comment>
<dbReference type="AlphaFoldDB" id="A0A010SF88"/>
<keyword evidence="12" id="KW-1185">Reference proteome</keyword>
<feature type="compositionally biased region" description="Polar residues" evidence="8">
    <location>
        <begin position="303"/>
        <end position="320"/>
    </location>
</feature>
<dbReference type="HOGENOM" id="CLU_020639_1_1_1"/>
<reference evidence="11 12" key="1">
    <citation type="submission" date="2014-02" db="EMBL/GenBank/DDBJ databases">
        <title>The genome sequence of Colletotrichum fioriniae PJ7.</title>
        <authorList>
            <person name="Baroncelli R."/>
            <person name="Thon M.R."/>
        </authorList>
    </citation>
    <scope>NUCLEOTIDE SEQUENCE [LARGE SCALE GENOMIC DNA]</scope>
    <source>
        <strain evidence="11 12">PJ7</strain>
    </source>
</reference>
<evidence type="ECO:0000313" key="11">
    <source>
        <dbReference type="EMBL" id="EXF83408.1"/>
    </source>
</evidence>
<dbReference type="OrthoDB" id="1925334at2759"/>
<dbReference type="GO" id="GO:0006089">
    <property type="term" value="P:lactate metabolic process"/>
    <property type="evidence" value="ECO:0007669"/>
    <property type="project" value="TreeGrafter"/>
</dbReference>
<comment type="similarity">
    <text evidence="7">Belongs to the cytochrome b5 family.</text>
</comment>
<dbReference type="STRING" id="1445577.A0A010SF88"/>
<dbReference type="Pfam" id="PF01645">
    <property type="entry name" value="Glu_synthase"/>
    <property type="match status" value="1"/>
</dbReference>
<evidence type="ECO:0000256" key="4">
    <source>
        <dbReference type="ARBA" id="ARBA00022723"/>
    </source>
</evidence>
<dbReference type="PANTHER" id="PTHR10578">
    <property type="entry name" value="S -2-HYDROXY-ACID OXIDASE-RELATED"/>
    <property type="match status" value="1"/>
</dbReference>
<evidence type="ECO:0000256" key="5">
    <source>
        <dbReference type="ARBA" id="ARBA00023002"/>
    </source>
</evidence>
<evidence type="ECO:0000256" key="2">
    <source>
        <dbReference type="ARBA" id="ARBA00009716"/>
    </source>
</evidence>
<dbReference type="PRINTS" id="PR00363">
    <property type="entry name" value="CYTOCHROMEB5"/>
</dbReference>
<evidence type="ECO:0000256" key="1">
    <source>
        <dbReference type="ARBA" id="ARBA00001917"/>
    </source>
</evidence>
<evidence type="ECO:0000256" key="8">
    <source>
        <dbReference type="SAM" id="MobiDB-lite"/>
    </source>
</evidence>
<comment type="cofactor">
    <cofactor evidence="1">
        <name>FMN</name>
        <dbReference type="ChEBI" id="CHEBI:58210"/>
    </cofactor>
</comment>
<dbReference type="InterPro" id="IPR000262">
    <property type="entry name" value="FMN-dep_DH"/>
</dbReference>
<dbReference type="PROSITE" id="PS00557">
    <property type="entry name" value="FMN_HYDROXY_ACID_DH_1"/>
    <property type="match status" value="1"/>
</dbReference>
<feature type="domain" description="Cytochrome b5 heme-binding" evidence="9">
    <location>
        <begin position="18"/>
        <end position="94"/>
    </location>
</feature>
<proteinExistence type="inferred from homology"/>
<keyword evidence="5" id="KW-0560">Oxidoreductase</keyword>
<dbReference type="KEGG" id="cfj:CFIO01_13265"/>
<keyword evidence="4 7" id="KW-0479">Metal-binding</keyword>
<dbReference type="EMBL" id="JARH01000248">
    <property type="protein sequence ID" value="EXF83408.1"/>
    <property type="molecule type" value="Genomic_DNA"/>
</dbReference>
<dbReference type="Pfam" id="PF01070">
    <property type="entry name" value="FMN_dh"/>
    <property type="match status" value="1"/>
</dbReference>
<comment type="caution">
    <text evidence="11">The sequence shown here is derived from an EMBL/GenBank/DDBJ whole genome shotgun (WGS) entry which is preliminary data.</text>
</comment>
<dbReference type="Proteomes" id="UP000020467">
    <property type="component" value="Unassembled WGS sequence"/>
</dbReference>
<dbReference type="Pfam" id="PF00173">
    <property type="entry name" value="Cyt-b5"/>
    <property type="match status" value="1"/>
</dbReference>
<evidence type="ECO:0000259" key="10">
    <source>
        <dbReference type="PROSITE" id="PS51349"/>
    </source>
</evidence>
<name>A0A010SF88_9PEZI</name>
<evidence type="ECO:0000256" key="7">
    <source>
        <dbReference type="RuleBase" id="RU362121"/>
    </source>
</evidence>
<organism evidence="11 12">
    <name type="scientific">Colletotrichum fioriniae PJ7</name>
    <dbReference type="NCBI Taxonomy" id="1445577"/>
    <lineage>
        <taxon>Eukaryota</taxon>
        <taxon>Fungi</taxon>
        <taxon>Dikarya</taxon>
        <taxon>Ascomycota</taxon>
        <taxon>Pezizomycotina</taxon>
        <taxon>Sordariomycetes</taxon>
        <taxon>Hypocreomycetidae</taxon>
        <taxon>Glomerellales</taxon>
        <taxon>Glomerellaceae</taxon>
        <taxon>Colletotrichum</taxon>
        <taxon>Colletotrichum acutatum species complex</taxon>
    </lineage>
</organism>
<gene>
    <name evidence="11" type="ORF">CFIO01_13265</name>
</gene>
<feature type="domain" description="FMN hydroxy acid dehydrogenase" evidence="10">
    <location>
        <begin position="121"/>
        <end position="452"/>
    </location>
</feature>
<dbReference type="InterPro" id="IPR001199">
    <property type="entry name" value="Cyt_B5-like_heme/steroid-bd"/>
</dbReference>
<protein>
    <submittedName>
        <fullName evidence="11">Glycolate oxidase</fullName>
    </submittedName>
</protein>